<feature type="chain" id="PRO_5008405024" description="Secreted protein" evidence="1">
    <location>
        <begin position="27"/>
        <end position="100"/>
    </location>
</feature>
<dbReference type="VEuPathDB" id="VectorBase:GPPI034765"/>
<accession>A0A1B0BMG2</accession>
<reference evidence="2" key="2">
    <citation type="submission" date="2020-05" db="UniProtKB">
        <authorList>
            <consortium name="EnsemblMetazoa"/>
        </authorList>
    </citation>
    <scope>IDENTIFICATION</scope>
    <source>
        <strain evidence="2">IAEA</strain>
    </source>
</reference>
<keyword evidence="1" id="KW-0732">Signal</keyword>
<name>A0A1B0BMG2_9MUSC</name>
<dbReference type="EMBL" id="JXJN01016883">
    <property type="status" value="NOT_ANNOTATED_CDS"/>
    <property type="molecule type" value="Genomic_DNA"/>
</dbReference>
<evidence type="ECO:0000313" key="2">
    <source>
        <dbReference type="EnsemblMetazoa" id="GPPI034765-PA"/>
    </source>
</evidence>
<evidence type="ECO:0008006" key="4">
    <source>
        <dbReference type="Google" id="ProtNLM"/>
    </source>
</evidence>
<reference evidence="3" key="1">
    <citation type="submission" date="2015-01" db="EMBL/GenBank/DDBJ databases">
        <authorList>
            <person name="Aksoy S."/>
            <person name="Warren W."/>
            <person name="Wilson R.K."/>
        </authorList>
    </citation>
    <scope>NUCLEOTIDE SEQUENCE [LARGE SCALE GENOMIC DNA]</scope>
    <source>
        <strain evidence="3">IAEA</strain>
    </source>
</reference>
<feature type="signal peptide" evidence="1">
    <location>
        <begin position="1"/>
        <end position="26"/>
    </location>
</feature>
<dbReference type="Proteomes" id="UP000092460">
    <property type="component" value="Unassembled WGS sequence"/>
</dbReference>
<keyword evidence="3" id="KW-1185">Reference proteome</keyword>
<evidence type="ECO:0000313" key="3">
    <source>
        <dbReference type="Proteomes" id="UP000092460"/>
    </source>
</evidence>
<proteinExistence type="predicted"/>
<protein>
    <recommendedName>
        <fullName evidence="4">Secreted protein</fullName>
    </recommendedName>
</protein>
<organism evidence="2 3">
    <name type="scientific">Glossina palpalis gambiensis</name>
    <dbReference type="NCBI Taxonomy" id="67801"/>
    <lineage>
        <taxon>Eukaryota</taxon>
        <taxon>Metazoa</taxon>
        <taxon>Ecdysozoa</taxon>
        <taxon>Arthropoda</taxon>
        <taxon>Hexapoda</taxon>
        <taxon>Insecta</taxon>
        <taxon>Pterygota</taxon>
        <taxon>Neoptera</taxon>
        <taxon>Endopterygota</taxon>
        <taxon>Diptera</taxon>
        <taxon>Brachycera</taxon>
        <taxon>Muscomorpha</taxon>
        <taxon>Hippoboscoidea</taxon>
        <taxon>Glossinidae</taxon>
        <taxon>Glossina</taxon>
    </lineage>
</organism>
<sequence>MRKFFVGRARIASAAVASLLLAVCSSNRCHFLANAADTFVCHHVHKLKVEIGDDIRSTRSTCSWRAEVNSGIVKGAEFLRDQILLYKTKPIINDYYQCKA</sequence>
<dbReference type="EnsemblMetazoa" id="GPPI034765-RA">
    <property type="protein sequence ID" value="GPPI034765-PA"/>
    <property type="gene ID" value="GPPI034765"/>
</dbReference>
<evidence type="ECO:0000256" key="1">
    <source>
        <dbReference type="SAM" id="SignalP"/>
    </source>
</evidence>
<dbReference type="AlphaFoldDB" id="A0A1B0BMG2"/>